<proteinExistence type="predicted"/>
<accession>A0A178IQV6</accession>
<name>A0A178IQV6_9BACT</name>
<reference evidence="2 3" key="1">
    <citation type="submission" date="2016-01" db="EMBL/GenBank/DDBJ databases">
        <title>High potential of lignocellulose degradation of a new Verrucomicrobia species.</title>
        <authorList>
            <person name="Wang Y."/>
            <person name="Shi Y."/>
            <person name="Qiu Z."/>
            <person name="Liu S."/>
            <person name="Yang H."/>
        </authorList>
    </citation>
    <scope>NUCLEOTIDE SEQUENCE [LARGE SCALE GENOMIC DNA]</scope>
    <source>
        <strain evidence="2 3">TSB47</strain>
    </source>
</reference>
<protein>
    <submittedName>
        <fullName evidence="2">Uncharacterized protein</fullName>
    </submittedName>
</protein>
<dbReference type="RefSeq" id="WP_068768652.1">
    <property type="nucleotide sequence ID" value="NZ_CP109796.1"/>
</dbReference>
<evidence type="ECO:0000313" key="2">
    <source>
        <dbReference type="EMBL" id="OAM91636.1"/>
    </source>
</evidence>
<dbReference type="AlphaFoldDB" id="A0A178IQV6"/>
<keyword evidence="3" id="KW-1185">Reference proteome</keyword>
<feature type="region of interest" description="Disordered" evidence="1">
    <location>
        <begin position="1007"/>
        <end position="1037"/>
    </location>
</feature>
<sequence length="1059" mass="116663">MKKTIQMMPGREMAGVRETPDFFKLPSPAALRPVPETPDGVALADYEFFFATPAERLKILLAGMEPGSRWAEGRVAHGFEELPEEPFQLFSGKDLIVPFFFDLNFWGHAEMRRGRWHHVPVPEEMLALLSGGEVYTGFPGAVLALPSLRGYAPQEVEAVAGTGLMRMVEAGARGGDGEARTEQRLAGWFADYEPVPSQPGAGGLFLKLQDGRLPAEAFDRDVLARVLPGLAEAWRQREALKAHPLMVEEAGGFASAPGGFALRGKKGVLLSFGYDAGSATPERLADALARTREALTRMFAPGEEDLASGLPRLVENDAAYVQDWARPVDEWDPRAFVFFLRCVNETLCRPLGLSGASGSGSSWIRGMLKAADKGRCFSPEVFFEKFPGGRDGFAGWLAGAYELAGRVLDCDWVKTQEALPRLAGFEVPEALAVDERKWLERSLGALKSNRISQEIPMRVARVEFPVFATAWRLLSGTAVRWPDLPAVARKSGEGMGMVPALLDWLGRLPVKDGLLEAFGVRLRENPEELEPPMVEWLDAHVSRLKTEMEAGLHRRADVWEMSGVMKDLVHPARDLRRLGSLAANGTFGARQFQWMARKRLMSDDRVIVPLEFKVWNPSDGPPKRVVFTRETACREVYGWFARTPGLVDKVWSDGRGLPVAGVMTPALRELAGRVRRRVAETAAYFDRFPKDGWSGPWMAHAPSVLSGIASTRRLTQAGEFDDNVPLRERTLVSLAWNLPLEPVSPGAPDVFKEDAALFNRLAGITEHNDFLEACHDAGLVPPHFAFGDFGPLDEALAARERARHFERWKNGLAPVLHRLCGAMKDLLGQAPWLFHQAPEFAALHPVSLLGVSQALAHALFAKISPPRAWLERAGNACRTLVGRNWAPDLEKARILHVLAEARAERLMSLVRKEGFLYEGLMLQNPRREPGKKGFPPPELYGLGARYYEFLRDLGAAPGLAFEACPGLPGGVTAGLRMISRLETIDLGHLTDGQKELLHSHPLFSPAYAPPEDSAMPADRLPDWKDFEDSESSEFFPGAPVSLEEAFDDLAPPVPAGLSV</sequence>
<organism evidence="2 3">
    <name type="scientific">Termitidicoccus mucosus</name>
    <dbReference type="NCBI Taxonomy" id="1184151"/>
    <lineage>
        <taxon>Bacteria</taxon>
        <taxon>Pseudomonadati</taxon>
        <taxon>Verrucomicrobiota</taxon>
        <taxon>Opitutia</taxon>
        <taxon>Opitutales</taxon>
        <taxon>Opitutaceae</taxon>
        <taxon>Termitidicoccus</taxon>
    </lineage>
</organism>
<comment type="caution">
    <text evidence="2">The sequence shown here is derived from an EMBL/GenBank/DDBJ whole genome shotgun (WGS) entry which is preliminary data.</text>
</comment>
<dbReference type="Proteomes" id="UP000078486">
    <property type="component" value="Unassembled WGS sequence"/>
</dbReference>
<evidence type="ECO:0000313" key="3">
    <source>
        <dbReference type="Proteomes" id="UP000078486"/>
    </source>
</evidence>
<gene>
    <name evidence="2" type="ORF">AW736_02220</name>
</gene>
<evidence type="ECO:0000256" key="1">
    <source>
        <dbReference type="SAM" id="MobiDB-lite"/>
    </source>
</evidence>
<dbReference type="EMBL" id="LRRQ01000018">
    <property type="protein sequence ID" value="OAM91636.1"/>
    <property type="molecule type" value="Genomic_DNA"/>
</dbReference>